<name>A0ABS9TYS2_9MICC</name>
<gene>
    <name evidence="1" type="ORF">L0M17_05730</name>
</gene>
<sequence length="46" mass="4860">MGGEGLSGTSTSLVRQVSIVIPAFNEQELIRRSLQAAVDQTVSPLC</sequence>
<organism evidence="1 2">
    <name type="scientific">Sinomonas terrae</name>
    <dbReference type="NCBI Taxonomy" id="2908838"/>
    <lineage>
        <taxon>Bacteria</taxon>
        <taxon>Bacillati</taxon>
        <taxon>Actinomycetota</taxon>
        <taxon>Actinomycetes</taxon>
        <taxon>Micrococcales</taxon>
        <taxon>Micrococcaceae</taxon>
        <taxon>Sinomonas</taxon>
    </lineage>
</organism>
<evidence type="ECO:0000313" key="2">
    <source>
        <dbReference type="Proteomes" id="UP001202922"/>
    </source>
</evidence>
<protein>
    <submittedName>
        <fullName evidence="1">Glycosyltransferase</fullName>
    </submittedName>
</protein>
<dbReference type="RefSeq" id="WP_241052732.1">
    <property type="nucleotide sequence ID" value="NZ_JAKZBV010000001.1"/>
</dbReference>
<dbReference type="Gene3D" id="3.90.550.10">
    <property type="entry name" value="Spore Coat Polysaccharide Biosynthesis Protein SpsA, Chain A"/>
    <property type="match status" value="1"/>
</dbReference>
<dbReference type="InterPro" id="IPR029044">
    <property type="entry name" value="Nucleotide-diphossugar_trans"/>
</dbReference>
<comment type="caution">
    <text evidence="1">The sequence shown here is derived from an EMBL/GenBank/DDBJ whole genome shotgun (WGS) entry which is preliminary data.</text>
</comment>
<dbReference type="SUPFAM" id="SSF53448">
    <property type="entry name" value="Nucleotide-diphospho-sugar transferases"/>
    <property type="match status" value="1"/>
</dbReference>
<reference evidence="1 2" key="1">
    <citation type="submission" date="2022-03" db="EMBL/GenBank/DDBJ databases">
        <title>Sinomonas sp. isolated from a soil.</title>
        <authorList>
            <person name="Han J."/>
            <person name="Kim D.-U."/>
        </authorList>
    </citation>
    <scope>NUCLEOTIDE SEQUENCE [LARGE SCALE GENOMIC DNA]</scope>
    <source>
        <strain evidence="1 2">5-5</strain>
    </source>
</reference>
<dbReference type="EMBL" id="JAKZBV010000001">
    <property type="protein sequence ID" value="MCH6469496.1"/>
    <property type="molecule type" value="Genomic_DNA"/>
</dbReference>
<accession>A0ABS9TYS2</accession>
<keyword evidence="2" id="KW-1185">Reference proteome</keyword>
<proteinExistence type="predicted"/>
<dbReference type="Proteomes" id="UP001202922">
    <property type="component" value="Unassembled WGS sequence"/>
</dbReference>
<evidence type="ECO:0000313" key="1">
    <source>
        <dbReference type="EMBL" id="MCH6469496.1"/>
    </source>
</evidence>